<evidence type="ECO:0000313" key="3">
    <source>
        <dbReference type="Proteomes" id="UP000342249"/>
    </source>
</evidence>
<reference evidence="2 3" key="1">
    <citation type="journal article" date="2019" name="Lett. Appl. Microbiol.">
        <title>A case of 'blown pack' spoilage of vacuum-packaged pork likely associated with Clostridium estertheticum in Canada.</title>
        <authorList>
            <person name="Zhang P."/>
            <person name="Ward P."/>
            <person name="McMullen L.M."/>
            <person name="Yang X."/>
        </authorList>
    </citation>
    <scope>NUCLEOTIDE SEQUENCE [LARGE SCALE GENOMIC DNA]</scope>
    <source>
        <strain evidence="2 3">MA19</strain>
    </source>
</reference>
<sequence length="177" mass="20997">MIRIESKKTWVGIFILIAIEQFIKIIINNKFLNNKFAIFPPLLYFEPMFNRRYSWINSMLQLGNGKWIHIIFVTVMLILIYWFYHYLTMELGNNKIINVMFAFLFSGAICSLIDKIFWNGSLDYILVNGLFTFDLKDVYINIFSGLLILLLLSKNKTIKQIDDKNLLKGFTKYIIRK</sequence>
<proteinExistence type="predicted"/>
<accession>A0A5N7J752</accession>
<keyword evidence="1" id="KW-1133">Transmembrane helix</keyword>
<dbReference type="RefSeq" id="WP_162523308.1">
    <property type="nucleotide sequence ID" value="NZ_SPSE01000057.1"/>
</dbReference>
<dbReference type="GO" id="GO:0006508">
    <property type="term" value="P:proteolysis"/>
    <property type="evidence" value="ECO:0007669"/>
    <property type="project" value="InterPro"/>
</dbReference>
<dbReference type="Proteomes" id="UP000342249">
    <property type="component" value="Unassembled WGS sequence"/>
</dbReference>
<organism evidence="2 3">
    <name type="scientific">Clostridium estertheticum</name>
    <dbReference type="NCBI Taxonomy" id="238834"/>
    <lineage>
        <taxon>Bacteria</taxon>
        <taxon>Bacillati</taxon>
        <taxon>Bacillota</taxon>
        <taxon>Clostridia</taxon>
        <taxon>Eubacteriales</taxon>
        <taxon>Clostridiaceae</taxon>
        <taxon>Clostridium</taxon>
    </lineage>
</organism>
<dbReference type="GO" id="GO:0016020">
    <property type="term" value="C:membrane"/>
    <property type="evidence" value="ECO:0007669"/>
    <property type="project" value="InterPro"/>
</dbReference>
<comment type="caution">
    <text evidence="2">The sequence shown here is derived from an EMBL/GenBank/DDBJ whole genome shotgun (WGS) entry which is preliminary data.</text>
</comment>
<feature type="transmembrane region" description="Helical" evidence="1">
    <location>
        <begin position="9"/>
        <end position="27"/>
    </location>
</feature>
<dbReference type="Pfam" id="PF01252">
    <property type="entry name" value="Peptidase_A8"/>
    <property type="match status" value="1"/>
</dbReference>
<evidence type="ECO:0000256" key="1">
    <source>
        <dbReference type="SAM" id="Phobius"/>
    </source>
</evidence>
<name>A0A5N7J752_9CLOT</name>
<keyword evidence="1" id="KW-0812">Transmembrane</keyword>
<protein>
    <submittedName>
        <fullName evidence="2">Signal peptidase II</fullName>
    </submittedName>
</protein>
<gene>
    <name evidence="2" type="ORF">E4V82_20985</name>
</gene>
<keyword evidence="1" id="KW-0472">Membrane</keyword>
<dbReference type="GO" id="GO:0004190">
    <property type="term" value="F:aspartic-type endopeptidase activity"/>
    <property type="evidence" value="ECO:0007669"/>
    <property type="project" value="InterPro"/>
</dbReference>
<feature type="transmembrane region" description="Helical" evidence="1">
    <location>
        <begin position="96"/>
        <end position="118"/>
    </location>
</feature>
<feature type="transmembrane region" description="Helical" evidence="1">
    <location>
        <begin position="138"/>
        <end position="154"/>
    </location>
</feature>
<evidence type="ECO:0000313" key="2">
    <source>
        <dbReference type="EMBL" id="MPQ64556.1"/>
    </source>
</evidence>
<dbReference type="InterPro" id="IPR001872">
    <property type="entry name" value="Peptidase_A8"/>
</dbReference>
<dbReference type="AlphaFoldDB" id="A0A5N7J752"/>
<dbReference type="EMBL" id="SPSF01000051">
    <property type="protein sequence ID" value="MPQ64556.1"/>
    <property type="molecule type" value="Genomic_DNA"/>
</dbReference>
<feature type="transmembrane region" description="Helical" evidence="1">
    <location>
        <begin position="67"/>
        <end position="84"/>
    </location>
</feature>